<evidence type="ECO:0000259" key="4">
    <source>
        <dbReference type="PROSITE" id="PS52004"/>
    </source>
</evidence>
<evidence type="ECO:0000256" key="3">
    <source>
        <dbReference type="RuleBase" id="RU003694"/>
    </source>
</evidence>
<dbReference type="InterPro" id="IPR016039">
    <property type="entry name" value="Thiolase-like"/>
</dbReference>
<dbReference type="OrthoDB" id="9808669at2"/>
<dbReference type="InterPro" id="IPR014030">
    <property type="entry name" value="Ketoacyl_synth_N"/>
</dbReference>
<evidence type="ECO:0000313" key="6">
    <source>
        <dbReference type="Proteomes" id="UP000233786"/>
    </source>
</evidence>
<gene>
    <name evidence="5" type="ORF">A8926_6208</name>
</gene>
<dbReference type="RefSeq" id="WP_010314062.1">
    <property type="nucleotide sequence ID" value="NZ_CP061007.1"/>
</dbReference>
<dbReference type="GO" id="GO:0004315">
    <property type="term" value="F:3-oxoacyl-[acyl-carrier-protein] synthase activity"/>
    <property type="evidence" value="ECO:0007669"/>
    <property type="project" value="TreeGrafter"/>
</dbReference>
<dbReference type="Gene3D" id="3.40.47.10">
    <property type="match status" value="1"/>
</dbReference>
<sequence>MKIAITGASVLSGLADGLDEFTTLLSTGRSCTANTMGTFSLREWSQRWLRDDAKTIGALTSSAGRAALPAKTAACVAVAATRMAGWSEAECDEAGLLVAGNNLAMAYQAEAHSHYLHGRFRAGHIVNYLDTDAVGTVSQTLGIRGEGWNVGAASASGAVAVVQAARLIEQGEVKRCLVVAPAVELSPMETASFTVAGAMAGDSTDFCRPFDRERCGFVFGQTAAAVTLERADLTVDRALAHIVGYGQRLDGYRGSEPHADGQVAAMRTALARADVIPAEIDLVSAHATGSKRGDPTEAAALAEVFEESQPVINATKAITGHALSAAGMLSLIAVIQQMRRGFVHGNPLLQNPIGPPLAHVGPDKVDANIRLSLCNSFAFSGINASLLVASGDA</sequence>
<keyword evidence="2 3" id="KW-0808">Transferase</keyword>
<dbReference type="Pfam" id="PF00109">
    <property type="entry name" value="ketoacyl-synt"/>
    <property type="match status" value="1"/>
</dbReference>
<dbReference type="EMBL" id="PJNB01000001">
    <property type="protein sequence ID" value="PKW18144.1"/>
    <property type="molecule type" value="Genomic_DNA"/>
</dbReference>
<name>A0A2N3Y5G1_SACSN</name>
<dbReference type="InterPro" id="IPR000794">
    <property type="entry name" value="Beta-ketoacyl_synthase"/>
</dbReference>
<dbReference type="PANTHER" id="PTHR11712:SF336">
    <property type="entry name" value="3-OXOACYL-[ACYL-CARRIER-PROTEIN] SYNTHASE, MITOCHONDRIAL"/>
    <property type="match status" value="1"/>
</dbReference>
<dbReference type="STRING" id="994479.GCA_000194155_06855"/>
<feature type="domain" description="Ketosynthase family 3 (KS3)" evidence="4">
    <location>
        <begin position="1"/>
        <end position="390"/>
    </location>
</feature>
<dbReference type="PROSITE" id="PS52004">
    <property type="entry name" value="KS3_2"/>
    <property type="match status" value="1"/>
</dbReference>
<organism evidence="5 6">
    <name type="scientific">Saccharopolyspora spinosa</name>
    <dbReference type="NCBI Taxonomy" id="60894"/>
    <lineage>
        <taxon>Bacteria</taxon>
        <taxon>Bacillati</taxon>
        <taxon>Actinomycetota</taxon>
        <taxon>Actinomycetes</taxon>
        <taxon>Pseudonocardiales</taxon>
        <taxon>Pseudonocardiaceae</taxon>
        <taxon>Saccharopolyspora</taxon>
    </lineage>
</organism>
<evidence type="ECO:0000313" key="5">
    <source>
        <dbReference type="EMBL" id="PKW18144.1"/>
    </source>
</evidence>
<reference evidence="5" key="1">
    <citation type="submission" date="2017-12" db="EMBL/GenBank/DDBJ databases">
        <title>Sequencing the genomes of 1000 Actinobacteria strains.</title>
        <authorList>
            <person name="Klenk H.-P."/>
        </authorList>
    </citation>
    <scope>NUCLEOTIDE SEQUENCE [LARGE SCALE GENOMIC DNA]</scope>
    <source>
        <strain evidence="5">DSM 44228</strain>
    </source>
</reference>
<dbReference type="Proteomes" id="UP000233786">
    <property type="component" value="Unassembled WGS sequence"/>
</dbReference>
<dbReference type="Pfam" id="PF02801">
    <property type="entry name" value="Ketoacyl-synt_C"/>
    <property type="match status" value="1"/>
</dbReference>
<evidence type="ECO:0000256" key="1">
    <source>
        <dbReference type="ARBA" id="ARBA00008467"/>
    </source>
</evidence>
<dbReference type="InterPro" id="IPR020841">
    <property type="entry name" value="PKS_Beta-ketoAc_synthase_dom"/>
</dbReference>
<keyword evidence="6" id="KW-1185">Reference proteome</keyword>
<evidence type="ECO:0000256" key="2">
    <source>
        <dbReference type="ARBA" id="ARBA00022679"/>
    </source>
</evidence>
<dbReference type="SUPFAM" id="SSF53901">
    <property type="entry name" value="Thiolase-like"/>
    <property type="match status" value="2"/>
</dbReference>
<dbReference type="AlphaFoldDB" id="A0A2N3Y5G1"/>
<accession>A0A2N3Y5G1</accession>
<comment type="similarity">
    <text evidence="1 3">Belongs to the thiolase-like superfamily. Beta-ketoacyl-ACP synthases family.</text>
</comment>
<proteinExistence type="inferred from homology"/>
<protein>
    <submittedName>
        <fullName evidence="5">Malonyl-ACP decarboxylase</fullName>
    </submittedName>
</protein>
<dbReference type="GO" id="GO:0006633">
    <property type="term" value="P:fatty acid biosynthetic process"/>
    <property type="evidence" value="ECO:0007669"/>
    <property type="project" value="TreeGrafter"/>
</dbReference>
<dbReference type="InterPro" id="IPR014031">
    <property type="entry name" value="Ketoacyl_synth_C"/>
</dbReference>
<comment type="caution">
    <text evidence="5">The sequence shown here is derived from an EMBL/GenBank/DDBJ whole genome shotgun (WGS) entry which is preliminary data.</text>
</comment>
<dbReference type="GO" id="GO:0005829">
    <property type="term" value="C:cytosol"/>
    <property type="evidence" value="ECO:0007669"/>
    <property type="project" value="TreeGrafter"/>
</dbReference>
<dbReference type="PANTHER" id="PTHR11712">
    <property type="entry name" value="POLYKETIDE SYNTHASE-RELATED"/>
    <property type="match status" value="1"/>
</dbReference>
<dbReference type="SMART" id="SM00825">
    <property type="entry name" value="PKS_KS"/>
    <property type="match status" value="1"/>
</dbReference>